<evidence type="ECO:0000313" key="2">
    <source>
        <dbReference type="Proteomes" id="UP000814140"/>
    </source>
</evidence>
<dbReference type="Proteomes" id="UP000814140">
    <property type="component" value="Unassembled WGS sequence"/>
</dbReference>
<protein>
    <submittedName>
        <fullName evidence="1">Uncharacterized protein</fullName>
    </submittedName>
</protein>
<reference evidence="1" key="2">
    <citation type="journal article" date="2022" name="New Phytol.">
        <title>Evolutionary transition to the ectomycorrhizal habit in the genomes of a hyperdiverse lineage of mushroom-forming fungi.</title>
        <authorList>
            <person name="Looney B."/>
            <person name="Miyauchi S."/>
            <person name="Morin E."/>
            <person name="Drula E."/>
            <person name="Courty P.E."/>
            <person name="Kohler A."/>
            <person name="Kuo A."/>
            <person name="LaButti K."/>
            <person name="Pangilinan J."/>
            <person name="Lipzen A."/>
            <person name="Riley R."/>
            <person name="Andreopoulos W."/>
            <person name="He G."/>
            <person name="Johnson J."/>
            <person name="Nolan M."/>
            <person name="Tritt A."/>
            <person name="Barry K.W."/>
            <person name="Grigoriev I.V."/>
            <person name="Nagy L.G."/>
            <person name="Hibbett D."/>
            <person name="Henrissat B."/>
            <person name="Matheny P.B."/>
            <person name="Labbe J."/>
            <person name="Martin F.M."/>
        </authorList>
    </citation>
    <scope>NUCLEOTIDE SEQUENCE</scope>
    <source>
        <strain evidence="1">HHB10654</strain>
    </source>
</reference>
<keyword evidence="2" id="KW-1185">Reference proteome</keyword>
<comment type="caution">
    <text evidence="1">The sequence shown here is derived from an EMBL/GenBank/DDBJ whole genome shotgun (WGS) entry which is preliminary data.</text>
</comment>
<evidence type="ECO:0000313" key="1">
    <source>
        <dbReference type="EMBL" id="KAI0055005.1"/>
    </source>
</evidence>
<name>A0ACB8SGE3_9AGAM</name>
<organism evidence="1 2">
    <name type="scientific">Artomyces pyxidatus</name>
    <dbReference type="NCBI Taxonomy" id="48021"/>
    <lineage>
        <taxon>Eukaryota</taxon>
        <taxon>Fungi</taxon>
        <taxon>Dikarya</taxon>
        <taxon>Basidiomycota</taxon>
        <taxon>Agaricomycotina</taxon>
        <taxon>Agaricomycetes</taxon>
        <taxon>Russulales</taxon>
        <taxon>Auriscalpiaceae</taxon>
        <taxon>Artomyces</taxon>
    </lineage>
</organism>
<proteinExistence type="predicted"/>
<gene>
    <name evidence="1" type="ORF">BV25DRAFT_1843254</name>
</gene>
<reference evidence="1" key="1">
    <citation type="submission" date="2021-03" db="EMBL/GenBank/DDBJ databases">
        <authorList>
            <consortium name="DOE Joint Genome Institute"/>
            <person name="Ahrendt S."/>
            <person name="Looney B.P."/>
            <person name="Miyauchi S."/>
            <person name="Morin E."/>
            <person name="Drula E."/>
            <person name="Courty P.E."/>
            <person name="Chicoki N."/>
            <person name="Fauchery L."/>
            <person name="Kohler A."/>
            <person name="Kuo A."/>
            <person name="Labutti K."/>
            <person name="Pangilinan J."/>
            <person name="Lipzen A."/>
            <person name="Riley R."/>
            <person name="Andreopoulos W."/>
            <person name="He G."/>
            <person name="Johnson J."/>
            <person name="Barry K.W."/>
            <person name="Grigoriev I.V."/>
            <person name="Nagy L."/>
            <person name="Hibbett D."/>
            <person name="Henrissat B."/>
            <person name="Matheny P.B."/>
            <person name="Labbe J."/>
            <person name="Martin F."/>
        </authorList>
    </citation>
    <scope>NUCLEOTIDE SEQUENCE</scope>
    <source>
        <strain evidence="1">HHB10654</strain>
    </source>
</reference>
<accession>A0ACB8SGE3</accession>
<dbReference type="EMBL" id="MU277320">
    <property type="protein sequence ID" value="KAI0055005.1"/>
    <property type="molecule type" value="Genomic_DNA"/>
</dbReference>
<sequence length="326" mass="35685">MASAVLELSASDALHTFLYISETVISGGEQAGGDQAGIVVPMGRSGTLGEGRRPTAPMSSGTACALHRLRRVSSLRPGSPIASLPHSDSQHIQLFSRLPMAAPAVPATTAAVPVTVVFRIDLVHPSICPADARSSSRVLELDIIVASSRVCDLTIRSHRRGEGVAEFGAGILRTLTVLNPEGMSMSTRRVMAREASEMVHRLSKRQTSARSTEDGPRQCERRGHHRSWCEPSRGMRREDARDEAQQRDRACDPVWQRFTNLFGIGMRYLIRPVSPTERVFVSRDCLSQKIECKSSLMLPGKGEERSPMAGTFTLANMFLFDQLFTA</sequence>